<dbReference type="Proteomes" id="UP000789901">
    <property type="component" value="Unassembled WGS sequence"/>
</dbReference>
<protein>
    <submittedName>
        <fullName evidence="1">32540_t:CDS:1</fullName>
    </submittedName>
</protein>
<reference evidence="1 2" key="1">
    <citation type="submission" date="2021-06" db="EMBL/GenBank/DDBJ databases">
        <authorList>
            <person name="Kallberg Y."/>
            <person name="Tangrot J."/>
            <person name="Rosling A."/>
        </authorList>
    </citation>
    <scope>NUCLEOTIDE SEQUENCE [LARGE SCALE GENOMIC DNA]</scope>
    <source>
        <strain evidence="1 2">120-4 pot B 10/14</strain>
    </source>
</reference>
<accession>A0ABN7UTT2</accession>
<keyword evidence="2" id="KW-1185">Reference proteome</keyword>
<comment type="caution">
    <text evidence="1">The sequence shown here is derived from an EMBL/GenBank/DDBJ whole genome shotgun (WGS) entry which is preliminary data.</text>
</comment>
<name>A0ABN7UTT2_GIGMA</name>
<evidence type="ECO:0000313" key="2">
    <source>
        <dbReference type="Proteomes" id="UP000789901"/>
    </source>
</evidence>
<organism evidence="1 2">
    <name type="scientific">Gigaspora margarita</name>
    <dbReference type="NCBI Taxonomy" id="4874"/>
    <lineage>
        <taxon>Eukaryota</taxon>
        <taxon>Fungi</taxon>
        <taxon>Fungi incertae sedis</taxon>
        <taxon>Mucoromycota</taxon>
        <taxon>Glomeromycotina</taxon>
        <taxon>Glomeromycetes</taxon>
        <taxon>Diversisporales</taxon>
        <taxon>Gigasporaceae</taxon>
        <taxon>Gigaspora</taxon>
    </lineage>
</organism>
<feature type="non-terminal residue" evidence="1">
    <location>
        <position position="1"/>
    </location>
</feature>
<evidence type="ECO:0000313" key="1">
    <source>
        <dbReference type="EMBL" id="CAG8674163.1"/>
    </source>
</evidence>
<dbReference type="EMBL" id="CAJVQB010005965">
    <property type="protein sequence ID" value="CAG8674163.1"/>
    <property type="molecule type" value="Genomic_DNA"/>
</dbReference>
<gene>
    <name evidence="1" type="ORF">GMARGA_LOCUS10596</name>
</gene>
<proteinExistence type="predicted"/>
<sequence>NVSPLYFSIQEVIESLDNLDNDNYQVQLSKSNFIEDYSDLLSACPFQSNEVLDLHEALSILNKIYY</sequence>